<dbReference type="InterPro" id="IPR004493">
    <property type="entry name" value="Leu-tRNA-synth_Ia_arc/euk"/>
</dbReference>
<evidence type="ECO:0000259" key="2">
    <source>
        <dbReference type="Pfam" id="PF24810"/>
    </source>
</evidence>
<dbReference type="GO" id="GO:0004823">
    <property type="term" value="F:leucine-tRNA ligase activity"/>
    <property type="evidence" value="ECO:0007669"/>
    <property type="project" value="InterPro"/>
</dbReference>
<protein>
    <recommendedName>
        <fullName evidence="2">Leucine--tRNA ligase RagD-binding domain-containing protein</fullName>
    </recommendedName>
</protein>
<name>A0A4P9ZSR2_9FUNG</name>
<dbReference type="AlphaFoldDB" id="A0A4P9ZSR2"/>
<keyword evidence="4" id="KW-1185">Reference proteome</keyword>
<sequence length="186" mass="20451">MDAQWPTDLPASPNESILASADYVRRLIRHVREAELAAQKRKAKGKASSPQWQDEAVAVLQTQFDPATGTVDDKLVRGELAKRGLMKDKKIMPFVQDFKKNQIEKLGAAAFNRALIFDETDVLDQNRTYIAQSLGYDALRVLTTDEITREGADLAEFAPADPASLNRSAEAAVPGVPAFVVKNLVN</sequence>
<gene>
    <name evidence="3" type="ORF">BJ085DRAFT_28639</name>
</gene>
<proteinExistence type="inferred from homology"/>
<accession>A0A4P9ZSR2</accession>
<dbReference type="InterPro" id="IPR055416">
    <property type="entry name" value="RBD_LARS1"/>
</dbReference>
<evidence type="ECO:0000313" key="4">
    <source>
        <dbReference type="Proteomes" id="UP000268162"/>
    </source>
</evidence>
<dbReference type="Pfam" id="PF24810">
    <property type="entry name" value="RBD_LARS1"/>
    <property type="match status" value="1"/>
</dbReference>
<dbReference type="GO" id="GO:0006429">
    <property type="term" value="P:leucyl-tRNA aminoacylation"/>
    <property type="evidence" value="ECO:0007669"/>
    <property type="project" value="InterPro"/>
</dbReference>
<dbReference type="Proteomes" id="UP000268162">
    <property type="component" value="Unassembled WGS sequence"/>
</dbReference>
<dbReference type="PANTHER" id="PTHR45794:SF1">
    <property type="entry name" value="LEUCINE--TRNA LIGASE, CYTOPLASMIC"/>
    <property type="match status" value="1"/>
</dbReference>
<dbReference type="GO" id="GO:0005524">
    <property type="term" value="F:ATP binding"/>
    <property type="evidence" value="ECO:0007669"/>
    <property type="project" value="InterPro"/>
</dbReference>
<organism evidence="3 4">
    <name type="scientific">Dimargaris cristalligena</name>
    <dbReference type="NCBI Taxonomy" id="215637"/>
    <lineage>
        <taxon>Eukaryota</taxon>
        <taxon>Fungi</taxon>
        <taxon>Fungi incertae sedis</taxon>
        <taxon>Zoopagomycota</taxon>
        <taxon>Kickxellomycotina</taxon>
        <taxon>Dimargaritomycetes</taxon>
        <taxon>Dimargaritales</taxon>
        <taxon>Dimargaritaceae</taxon>
        <taxon>Dimargaris</taxon>
    </lineage>
</organism>
<evidence type="ECO:0000313" key="3">
    <source>
        <dbReference type="EMBL" id="RKP36604.1"/>
    </source>
</evidence>
<dbReference type="STRING" id="215637.A0A4P9ZSR2"/>
<dbReference type="PANTHER" id="PTHR45794">
    <property type="entry name" value="LEUCYL-TRNA SYNTHETASE"/>
    <property type="match status" value="1"/>
</dbReference>
<dbReference type="EMBL" id="ML002624">
    <property type="protein sequence ID" value="RKP36604.1"/>
    <property type="molecule type" value="Genomic_DNA"/>
</dbReference>
<reference evidence="4" key="1">
    <citation type="journal article" date="2018" name="Nat. Microbiol.">
        <title>Leveraging single-cell genomics to expand the fungal tree of life.</title>
        <authorList>
            <person name="Ahrendt S.R."/>
            <person name="Quandt C.A."/>
            <person name="Ciobanu D."/>
            <person name="Clum A."/>
            <person name="Salamov A."/>
            <person name="Andreopoulos B."/>
            <person name="Cheng J.F."/>
            <person name="Woyke T."/>
            <person name="Pelin A."/>
            <person name="Henrissat B."/>
            <person name="Reynolds N.K."/>
            <person name="Benny G.L."/>
            <person name="Smith M.E."/>
            <person name="James T.Y."/>
            <person name="Grigoriev I.V."/>
        </authorList>
    </citation>
    <scope>NUCLEOTIDE SEQUENCE [LARGE SCALE GENOMIC DNA]</scope>
    <source>
        <strain evidence="4">RSA 468</strain>
    </source>
</reference>
<evidence type="ECO:0000256" key="1">
    <source>
        <dbReference type="ARBA" id="ARBA00005594"/>
    </source>
</evidence>
<comment type="similarity">
    <text evidence="1">Belongs to the class-I aminoacyl-tRNA synthetase family.</text>
</comment>
<feature type="domain" description="Leucine--tRNA ligase RagD-binding" evidence="2">
    <location>
        <begin position="50"/>
        <end position="114"/>
    </location>
</feature>